<protein>
    <submittedName>
        <fullName evidence="1">Uncharacterized protein</fullName>
    </submittedName>
</protein>
<accession>A0A1H9LWK7</accession>
<sequence>MTGHVDVFRTIEGTSLRFVVTVDALEYTLDFVRDDLEDAYSEQDLDHAYRNLIANQVSADDFKHSLELGALECQILFTDVNIGFLFPSSRYNGLFVAFDRQKPFPVLEVVDRASTIPHLLVDTDTETET</sequence>
<dbReference type="EMBL" id="FOFD01000004">
    <property type="protein sequence ID" value="SER15649.1"/>
    <property type="molecule type" value="Genomic_DNA"/>
</dbReference>
<dbReference type="RefSeq" id="WP_090618741.1">
    <property type="nucleotide sequence ID" value="NZ_FOFD01000004.1"/>
</dbReference>
<organism evidence="1 2">
    <name type="scientific">Natrinema salaciae</name>
    <dbReference type="NCBI Taxonomy" id="1186196"/>
    <lineage>
        <taxon>Archaea</taxon>
        <taxon>Methanobacteriati</taxon>
        <taxon>Methanobacteriota</taxon>
        <taxon>Stenosarchaea group</taxon>
        <taxon>Halobacteria</taxon>
        <taxon>Halobacteriales</taxon>
        <taxon>Natrialbaceae</taxon>
        <taxon>Natrinema</taxon>
    </lineage>
</organism>
<gene>
    <name evidence="1" type="ORF">SAMN04489841_3109</name>
</gene>
<keyword evidence="2" id="KW-1185">Reference proteome</keyword>
<reference evidence="2" key="1">
    <citation type="submission" date="2016-10" db="EMBL/GenBank/DDBJ databases">
        <authorList>
            <person name="Varghese N."/>
            <person name="Submissions S."/>
        </authorList>
    </citation>
    <scope>NUCLEOTIDE SEQUENCE [LARGE SCALE GENOMIC DNA]</scope>
    <source>
        <strain evidence="2">DSM 25055</strain>
    </source>
</reference>
<dbReference type="OrthoDB" id="199238at2157"/>
<name>A0A1H9LWK7_9EURY</name>
<evidence type="ECO:0000313" key="2">
    <source>
        <dbReference type="Proteomes" id="UP000199114"/>
    </source>
</evidence>
<dbReference type="InterPro" id="IPR055944">
    <property type="entry name" value="DUF7522"/>
</dbReference>
<evidence type="ECO:0000313" key="1">
    <source>
        <dbReference type="EMBL" id="SER15649.1"/>
    </source>
</evidence>
<dbReference type="Proteomes" id="UP000199114">
    <property type="component" value="Unassembled WGS sequence"/>
</dbReference>
<proteinExistence type="predicted"/>
<dbReference type="Pfam" id="PF24366">
    <property type="entry name" value="DUF7522"/>
    <property type="match status" value="1"/>
</dbReference>
<dbReference type="AlphaFoldDB" id="A0A1H9LWK7"/>
<dbReference type="STRING" id="1186196.SAMN04489841_3109"/>